<evidence type="ECO:0000256" key="1">
    <source>
        <dbReference type="SAM" id="MobiDB-lite"/>
    </source>
</evidence>
<feature type="compositionally biased region" description="Basic and acidic residues" evidence="1">
    <location>
        <begin position="639"/>
        <end position="649"/>
    </location>
</feature>
<protein>
    <submittedName>
        <fullName evidence="2">Dentin sialophosphoprotein-related, putative isoform 2</fullName>
    </submittedName>
</protein>
<dbReference type="EMBL" id="VEPZ02001131">
    <property type="protein sequence ID" value="KAE8692702.1"/>
    <property type="molecule type" value="Genomic_DNA"/>
</dbReference>
<reference evidence="2" key="1">
    <citation type="submission" date="2019-09" db="EMBL/GenBank/DDBJ databases">
        <title>Draft genome information of white flower Hibiscus syriacus.</title>
        <authorList>
            <person name="Kim Y.-M."/>
        </authorList>
    </citation>
    <scope>NUCLEOTIDE SEQUENCE [LARGE SCALE GENOMIC DNA]</scope>
    <source>
        <strain evidence="2">YM2019G1</strain>
    </source>
</reference>
<feature type="region of interest" description="Disordered" evidence="1">
    <location>
        <begin position="638"/>
        <end position="697"/>
    </location>
</feature>
<feature type="compositionally biased region" description="Basic and acidic residues" evidence="1">
    <location>
        <begin position="315"/>
        <end position="325"/>
    </location>
</feature>
<dbReference type="PANTHER" id="PTHR33334">
    <property type="entry name" value="PROTEIN LNK1"/>
    <property type="match status" value="1"/>
</dbReference>
<dbReference type="AlphaFoldDB" id="A0A6A2ZNK7"/>
<gene>
    <name evidence="2" type="ORF">F3Y22_tig00110831pilonHSYRG00511</name>
</gene>
<dbReference type="Proteomes" id="UP000436088">
    <property type="component" value="Unassembled WGS sequence"/>
</dbReference>
<name>A0A6A2ZNK7_HIBSY</name>
<evidence type="ECO:0000313" key="2">
    <source>
        <dbReference type="EMBL" id="KAE8692702.1"/>
    </source>
</evidence>
<feature type="compositionally biased region" description="Basic and acidic residues" evidence="1">
    <location>
        <begin position="686"/>
        <end position="697"/>
    </location>
</feature>
<feature type="region of interest" description="Disordered" evidence="1">
    <location>
        <begin position="315"/>
        <end position="356"/>
    </location>
</feature>
<accession>A0A6A2ZNK7</accession>
<keyword evidence="3" id="KW-1185">Reference proteome</keyword>
<evidence type="ECO:0000313" key="3">
    <source>
        <dbReference type="Proteomes" id="UP000436088"/>
    </source>
</evidence>
<dbReference type="InterPro" id="IPR039928">
    <property type="entry name" value="LNK"/>
</dbReference>
<organism evidence="2 3">
    <name type="scientific">Hibiscus syriacus</name>
    <name type="common">Rose of Sharon</name>
    <dbReference type="NCBI Taxonomy" id="106335"/>
    <lineage>
        <taxon>Eukaryota</taxon>
        <taxon>Viridiplantae</taxon>
        <taxon>Streptophyta</taxon>
        <taxon>Embryophyta</taxon>
        <taxon>Tracheophyta</taxon>
        <taxon>Spermatophyta</taxon>
        <taxon>Magnoliopsida</taxon>
        <taxon>eudicotyledons</taxon>
        <taxon>Gunneridae</taxon>
        <taxon>Pentapetalae</taxon>
        <taxon>rosids</taxon>
        <taxon>malvids</taxon>
        <taxon>Malvales</taxon>
        <taxon>Malvaceae</taxon>
        <taxon>Malvoideae</taxon>
        <taxon>Hibiscus</taxon>
    </lineage>
</organism>
<feature type="region of interest" description="Disordered" evidence="1">
    <location>
        <begin position="582"/>
        <end position="623"/>
    </location>
</feature>
<dbReference type="PANTHER" id="PTHR33334:SF8">
    <property type="entry name" value="PROTEIN LNK1"/>
    <property type="match status" value="1"/>
</dbReference>
<comment type="caution">
    <text evidence="2">The sequence shown here is derived from an EMBL/GenBank/DDBJ whole genome shotgun (WGS) entry which is preliminary data.</text>
</comment>
<dbReference type="GO" id="GO:0006355">
    <property type="term" value="P:regulation of DNA-templated transcription"/>
    <property type="evidence" value="ECO:0007669"/>
    <property type="project" value="InterPro"/>
</dbReference>
<sequence>MAFLLKRCPSDLPWTSLGAFMFWLHYLFKNCVVLAKDGKPIIDLIYFEPSFVELEDNVWDDFGDTDDHIVPRTADEYSAQLKVQGNSKKRPLLEVIGVTGDTDNTNKYGILGEKEKGVNTLTKNRMLEKGPWSHSPDSVFTTSAGNDTHKEIANMASDDARMSSNDLETGKIDSVGSDFCSDDPLLLDKCATEDNNNYRFPLNHITAADDDIRFSINNHEDKENGDLLYFGLGDIGNFEDVDRMFRSCDSTFGLGSFDDEDDLYWFSSSQLAEGSQDAFKADSKLKSIQEDCSTSRPASAGDNAGLAHTPSLHIANKESESKDDSTSCEQISSQEKHSKQHKASGGRKGQYLENGGSFTQYSSSSKQFVDVKHPITNSSYQLLSSSDLQRNLGPDSVNYVETDIPYMLPGYINSSDQVSICPTMSSAKSENNDHSYSKIKLSHTSNQVQSVESSHGPSFEAPSIITSKKKGKLYCQQDTQVPLNRTAKHAKMGSEMAICDPITILNQVQQDACRSEVEGVCVVNPDELDSSNARETSCVISPLDEVSLEATSFRQLQQVMEKLDIRTKLCIRDSLYRLARSAEQRHNCSKPKGGIRDDKDEDASGSSVANETSKCTGFMDMETDTNPIDRSIAHLLFHRPSDPSQRPDIDAASSKSHAMIHGSITDPLPMLSEEQVGGNGTYAAGSDKKAPTNCDGR</sequence>
<dbReference type="GO" id="GO:0007623">
    <property type="term" value="P:circadian rhythm"/>
    <property type="evidence" value="ECO:0007669"/>
    <property type="project" value="InterPro"/>
</dbReference>
<proteinExistence type="predicted"/>
<feature type="compositionally biased region" description="Polar residues" evidence="1">
    <location>
        <begin position="604"/>
        <end position="615"/>
    </location>
</feature>